<evidence type="ECO:0008006" key="3">
    <source>
        <dbReference type="Google" id="ProtNLM"/>
    </source>
</evidence>
<accession>A0ABU5Y9U7</accession>
<keyword evidence="2" id="KW-1185">Reference proteome</keyword>
<dbReference type="RefSeq" id="WP_323979598.1">
    <property type="nucleotide sequence ID" value="NZ_JAYKBV010000010.1"/>
</dbReference>
<evidence type="ECO:0000313" key="1">
    <source>
        <dbReference type="EMBL" id="MEB3040711.1"/>
    </source>
</evidence>
<dbReference type="PROSITE" id="PS51257">
    <property type="entry name" value="PROKAR_LIPOPROTEIN"/>
    <property type="match status" value="1"/>
</dbReference>
<evidence type="ECO:0000313" key="2">
    <source>
        <dbReference type="Proteomes" id="UP001324270"/>
    </source>
</evidence>
<organism evidence="1 2">
    <name type="scientific">Capnocytophaga gingivalis</name>
    <dbReference type="NCBI Taxonomy" id="1017"/>
    <lineage>
        <taxon>Bacteria</taxon>
        <taxon>Pseudomonadati</taxon>
        <taxon>Bacteroidota</taxon>
        <taxon>Flavobacteriia</taxon>
        <taxon>Flavobacteriales</taxon>
        <taxon>Flavobacteriaceae</taxon>
        <taxon>Capnocytophaga</taxon>
    </lineage>
</organism>
<reference evidence="1 2" key="1">
    <citation type="submission" date="2023-12" db="EMBL/GenBank/DDBJ databases">
        <title>Genomic sequences of Capnocytophaga and Parvimonas strains.</title>
        <authorList>
            <person name="Watt R.M."/>
            <person name="Wang M."/>
            <person name="Yang T."/>
            <person name="Tong W.M."/>
        </authorList>
    </citation>
    <scope>NUCLEOTIDE SEQUENCE [LARGE SCALE GENOMIC DNA]</scope>
    <source>
        <strain evidence="1 2">CCUG 13156</strain>
    </source>
</reference>
<dbReference type="EMBL" id="JAYKBV010000010">
    <property type="protein sequence ID" value="MEB3040711.1"/>
    <property type="molecule type" value="Genomic_DNA"/>
</dbReference>
<comment type="caution">
    <text evidence="1">The sequence shown here is derived from an EMBL/GenBank/DDBJ whole genome shotgun (WGS) entry which is preliminary data.</text>
</comment>
<proteinExistence type="predicted"/>
<name>A0ABU5Y9U7_9FLAO</name>
<protein>
    <recommendedName>
        <fullName evidence="3">Lipoprotein</fullName>
    </recommendedName>
</protein>
<sequence>MKKILVFLAIGLLLGSCSDKLTSSKAEKLIQETLEKEPVQGKESIKIGDKVEFIGYDFRIKEELEPYEKLKDEGMIEMISKGKSNYGYPIYSIQLTDKGKQYLLRVEDNSEYKQHIMKTYSATLDKVDELHVIPEQNSARALVFFKIEKTPFFVLENSETQERIKENVVKRALDFRKLEEKGWKVEDISDYDIEKW</sequence>
<gene>
    <name evidence="1" type="ORF">VJJ49_08420</name>
</gene>
<dbReference type="Proteomes" id="UP001324270">
    <property type="component" value="Unassembled WGS sequence"/>
</dbReference>